<evidence type="ECO:0000256" key="7">
    <source>
        <dbReference type="ARBA" id="ARBA00023264"/>
    </source>
</evidence>
<keyword evidence="11" id="KW-0012">Acyltransferase</keyword>
<keyword evidence="6 10" id="KW-0594">Phospholipid biosynthesis</keyword>
<dbReference type="EC" id="2.3.1.274" evidence="8 10"/>
<proteinExistence type="inferred from homology"/>
<accession>A0ABN4HPD9</accession>
<dbReference type="NCBIfam" id="TIGR00182">
    <property type="entry name" value="plsX"/>
    <property type="match status" value="1"/>
</dbReference>
<dbReference type="InterPro" id="IPR012281">
    <property type="entry name" value="Phospholipid_synth_PlsX-like"/>
</dbReference>
<evidence type="ECO:0000256" key="1">
    <source>
        <dbReference type="ARBA" id="ARBA00001232"/>
    </source>
</evidence>
<dbReference type="EMBL" id="CP011126">
    <property type="protein sequence ID" value="AKQ33547.1"/>
    <property type="molecule type" value="Genomic_DNA"/>
</dbReference>
<comment type="subcellular location">
    <subcellularLocation>
        <location evidence="10">Cytoplasm</location>
    </subcellularLocation>
    <text evidence="10">Associated with the membrane possibly through PlsY.</text>
</comment>
<evidence type="ECO:0000313" key="12">
    <source>
        <dbReference type="Proteomes" id="UP000063965"/>
    </source>
</evidence>
<evidence type="ECO:0000256" key="2">
    <source>
        <dbReference type="ARBA" id="ARBA00022490"/>
    </source>
</evidence>
<dbReference type="RefSeq" id="WP_048875138.1">
    <property type="nucleotide sequence ID" value="NZ_CP011126.1"/>
</dbReference>
<dbReference type="PIRSF" id="PIRSF002465">
    <property type="entry name" value="Phsphlp_syn_PlsX"/>
    <property type="match status" value="1"/>
</dbReference>
<evidence type="ECO:0000256" key="8">
    <source>
        <dbReference type="ARBA" id="ARBA00024069"/>
    </source>
</evidence>
<sequence>MVKTIALDAMGGDHGPKVIVPAVLSILKKYSHVKLLLVGKEERLRPLITEGGKAVGDRWEIVHATEEVAMDEVPSQALRTKKDSSMRVAINLVKKNRAQACVSAGNTGALMAIARYVFKTLPGIDRPAIIASFPTKNEREVRVLDLGANIDSSPENLYQFAVMGSILAAAADSIPNPRVGLLNVGEEEIKGNELVKKANELFEKSKAINYIGYVEGDSIFDNVADVVVCDGFVGNVVLKATEGVAKLIAQYAREAFKEAWWTKLAVLPAIPIFKRLIKRVDPEGYNGATFLGLNAIVIKSHGSANVNAFVSAVEEAILEVDKNIPQLIKEKVSSVLKESES</sequence>
<name>A0ABN4HPD9_9COXI</name>
<keyword evidence="2 10" id="KW-0963">Cytoplasm</keyword>
<protein>
    <recommendedName>
        <fullName evidence="8 10">Phosphate acyltransferase</fullName>
        <ecNumber evidence="8 10">2.3.1.274</ecNumber>
    </recommendedName>
    <alternativeName>
        <fullName evidence="10">Acyl-ACP phosphotransacylase</fullName>
    </alternativeName>
    <alternativeName>
        <fullName evidence="10">Acyl-[acyl-carrier-protein]--phosphate acyltransferase</fullName>
    </alternativeName>
    <alternativeName>
        <fullName evidence="10">Phosphate-acyl-ACP acyltransferase</fullName>
    </alternativeName>
</protein>
<evidence type="ECO:0000256" key="3">
    <source>
        <dbReference type="ARBA" id="ARBA00022516"/>
    </source>
</evidence>
<keyword evidence="12" id="KW-1185">Reference proteome</keyword>
<evidence type="ECO:0000256" key="9">
    <source>
        <dbReference type="ARBA" id="ARBA00046608"/>
    </source>
</evidence>
<comment type="subunit">
    <text evidence="9 10">Homodimer. Probably interacts with PlsY.</text>
</comment>
<comment type="catalytic activity">
    <reaction evidence="1 10">
        <text>a fatty acyl-[ACP] + phosphate = an acyl phosphate + holo-[ACP]</text>
        <dbReference type="Rhea" id="RHEA:42292"/>
        <dbReference type="Rhea" id="RHEA-COMP:9685"/>
        <dbReference type="Rhea" id="RHEA-COMP:14125"/>
        <dbReference type="ChEBI" id="CHEBI:43474"/>
        <dbReference type="ChEBI" id="CHEBI:59918"/>
        <dbReference type="ChEBI" id="CHEBI:64479"/>
        <dbReference type="ChEBI" id="CHEBI:138651"/>
        <dbReference type="EC" id="2.3.1.274"/>
    </reaction>
</comment>
<reference evidence="11 12" key="1">
    <citation type="journal article" date="2015" name="Genome Biol. Evol.">
        <title>Distinctive Genome Reduction Rates Revealed by Genomic Analyses of Two Coxiella-Like Endosymbionts in Ticks.</title>
        <authorList>
            <person name="Gottlieb Y."/>
            <person name="Lalzar I."/>
            <person name="Klasson L."/>
        </authorList>
    </citation>
    <scope>NUCLEOTIDE SEQUENCE [LARGE SCALE GENOMIC DNA]</scope>
    <source>
        <strain evidence="11 12">CRt</strain>
    </source>
</reference>
<dbReference type="Gene3D" id="3.40.718.10">
    <property type="entry name" value="Isopropylmalate Dehydrogenase"/>
    <property type="match status" value="1"/>
</dbReference>
<evidence type="ECO:0000313" key="11">
    <source>
        <dbReference type="EMBL" id="AKQ33547.1"/>
    </source>
</evidence>
<gene>
    <name evidence="10 11" type="primary">plsX</name>
    <name evidence="11" type="ORF">CleRT_07150</name>
</gene>
<dbReference type="HAMAP" id="MF_00019">
    <property type="entry name" value="PlsX"/>
    <property type="match status" value="1"/>
</dbReference>
<comment type="similarity">
    <text evidence="10">Belongs to the PlsX family.</text>
</comment>
<comment type="pathway">
    <text evidence="10">Lipid metabolism; phospholipid metabolism.</text>
</comment>
<organism evidence="11 12">
    <name type="scientific">Candidatus Coxiella mudrowiae</name>
    <dbReference type="NCBI Taxonomy" id="2054173"/>
    <lineage>
        <taxon>Bacteria</taxon>
        <taxon>Pseudomonadati</taxon>
        <taxon>Pseudomonadota</taxon>
        <taxon>Gammaproteobacteria</taxon>
        <taxon>Legionellales</taxon>
        <taxon>Coxiellaceae</taxon>
        <taxon>Coxiella</taxon>
    </lineage>
</organism>
<comment type="function">
    <text evidence="10">Catalyzes the reversible formation of acyl-phosphate (acyl-PO(4)) from acyl-[acyl-carrier-protein] (acyl-ACP). This enzyme utilizes acyl-ACP as fatty acyl donor, but not acyl-CoA.</text>
</comment>
<keyword evidence="4 10" id="KW-0808">Transferase</keyword>
<dbReference type="InterPro" id="IPR003664">
    <property type="entry name" value="FA_synthesis"/>
</dbReference>
<evidence type="ECO:0000256" key="10">
    <source>
        <dbReference type="HAMAP-Rule" id="MF_00019"/>
    </source>
</evidence>
<dbReference type="SUPFAM" id="SSF53659">
    <property type="entry name" value="Isocitrate/Isopropylmalate dehydrogenase-like"/>
    <property type="match status" value="1"/>
</dbReference>
<dbReference type="PANTHER" id="PTHR30100:SF1">
    <property type="entry name" value="PHOSPHATE ACYLTRANSFERASE"/>
    <property type="match status" value="1"/>
</dbReference>
<evidence type="ECO:0000256" key="4">
    <source>
        <dbReference type="ARBA" id="ARBA00022679"/>
    </source>
</evidence>
<keyword evidence="5 10" id="KW-0443">Lipid metabolism</keyword>
<dbReference type="Pfam" id="PF02504">
    <property type="entry name" value="FA_synthesis"/>
    <property type="match status" value="1"/>
</dbReference>
<keyword evidence="7 10" id="KW-1208">Phospholipid metabolism</keyword>
<evidence type="ECO:0000256" key="5">
    <source>
        <dbReference type="ARBA" id="ARBA00023098"/>
    </source>
</evidence>
<dbReference type="GO" id="GO:0016746">
    <property type="term" value="F:acyltransferase activity"/>
    <property type="evidence" value="ECO:0007669"/>
    <property type="project" value="UniProtKB-KW"/>
</dbReference>
<keyword evidence="3 10" id="KW-0444">Lipid biosynthesis</keyword>
<evidence type="ECO:0000256" key="6">
    <source>
        <dbReference type="ARBA" id="ARBA00023209"/>
    </source>
</evidence>
<dbReference type="Proteomes" id="UP000063965">
    <property type="component" value="Chromosome"/>
</dbReference>
<dbReference type="PANTHER" id="PTHR30100">
    <property type="entry name" value="FATTY ACID/PHOSPHOLIPID SYNTHESIS PROTEIN PLSX"/>
    <property type="match status" value="1"/>
</dbReference>